<keyword evidence="2" id="KW-1185">Reference proteome</keyword>
<dbReference type="AlphaFoldDB" id="A0A9N8M9B1"/>
<comment type="caution">
    <text evidence="1">The sequence shown here is derived from an EMBL/GenBank/DDBJ whole genome shotgun (WGS) entry which is preliminary data.</text>
</comment>
<accession>A0A9N8M9B1</accession>
<protein>
    <submittedName>
        <fullName evidence="1">Uncharacterized protein</fullName>
    </submittedName>
</protein>
<dbReference type="EMBL" id="CAJHJF010005989">
    <property type="protein sequence ID" value="CAD6953509.1"/>
    <property type="molecule type" value="Genomic_DNA"/>
</dbReference>
<gene>
    <name evidence="1" type="ORF">JKILLFL_G8168</name>
</gene>
<feature type="non-terminal residue" evidence="1">
    <location>
        <position position="1"/>
    </location>
</feature>
<evidence type="ECO:0000313" key="2">
    <source>
        <dbReference type="Proteomes" id="UP000836404"/>
    </source>
</evidence>
<reference evidence="1 2" key="1">
    <citation type="submission" date="2020-10" db="EMBL/GenBank/DDBJ databases">
        <authorList>
            <person name="Sedaghatjoo S."/>
        </authorList>
    </citation>
    <scope>NUCLEOTIDE SEQUENCE [LARGE SCALE GENOMIC DNA]</scope>
    <source>
        <strain evidence="1 2">LLFL</strain>
    </source>
</reference>
<sequence>SVFGGQRSIKIQPAKSKILA</sequence>
<organism evidence="1 2">
    <name type="scientific">Tilletia laevis</name>
    <dbReference type="NCBI Taxonomy" id="157183"/>
    <lineage>
        <taxon>Eukaryota</taxon>
        <taxon>Fungi</taxon>
        <taxon>Dikarya</taxon>
        <taxon>Basidiomycota</taxon>
        <taxon>Ustilaginomycotina</taxon>
        <taxon>Exobasidiomycetes</taxon>
        <taxon>Tilletiales</taxon>
        <taxon>Tilletiaceae</taxon>
        <taxon>Tilletia</taxon>
    </lineage>
</organism>
<evidence type="ECO:0000313" key="1">
    <source>
        <dbReference type="EMBL" id="CAD6953509.1"/>
    </source>
</evidence>
<name>A0A9N8M9B1_9BASI</name>
<proteinExistence type="predicted"/>
<dbReference type="Proteomes" id="UP000836404">
    <property type="component" value="Unassembled WGS sequence"/>
</dbReference>